<gene>
    <name evidence="2" type="ORF">VJ920_07880</name>
</gene>
<sequence>MPIVTRLKMVMKRRGVGASELAEKVGRSPVNISHLRCGHARGIRIDLLEKLCRELHCQPGDLLVYESADSAADSRDVDSSKGELG</sequence>
<organism evidence="2 3">
    <name type="scientific">Adlercreutzia shanghongiae</name>
    <dbReference type="NCBI Taxonomy" id="3111773"/>
    <lineage>
        <taxon>Bacteria</taxon>
        <taxon>Bacillati</taxon>
        <taxon>Actinomycetota</taxon>
        <taxon>Coriobacteriia</taxon>
        <taxon>Eggerthellales</taxon>
        <taxon>Eggerthellaceae</taxon>
        <taxon>Adlercreutzia</taxon>
    </lineage>
</organism>
<protein>
    <submittedName>
        <fullName evidence="2">Helix-turn-helix transcriptional regulator</fullName>
    </submittedName>
</protein>
<dbReference type="InterPro" id="IPR010982">
    <property type="entry name" value="Lambda_DNA-bd_dom_sf"/>
</dbReference>
<dbReference type="PANTHER" id="PTHR37301:SF1">
    <property type="entry name" value="DNA-BINDING PROTEIN"/>
    <property type="match status" value="1"/>
</dbReference>
<proteinExistence type="predicted"/>
<dbReference type="CDD" id="cd00093">
    <property type="entry name" value="HTH_XRE"/>
    <property type="match status" value="1"/>
</dbReference>
<dbReference type="Proteomes" id="UP001343724">
    <property type="component" value="Unassembled WGS sequence"/>
</dbReference>
<evidence type="ECO:0000313" key="3">
    <source>
        <dbReference type="Proteomes" id="UP001343724"/>
    </source>
</evidence>
<evidence type="ECO:0000313" key="2">
    <source>
        <dbReference type="EMBL" id="MEC4295227.1"/>
    </source>
</evidence>
<reference evidence="2 3" key="1">
    <citation type="submission" date="2024-01" db="EMBL/GenBank/DDBJ databases">
        <title>novel species in genus Adlercreutzia.</title>
        <authorList>
            <person name="Liu X."/>
        </authorList>
    </citation>
    <scope>NUCLEOTIDE SEQUENCE [LARGE SCALE GENOMIC DNA]</scope>
    <source>
        <strain evidence="2 3">R22</strain>
    </source>
</reference>
<accession>A0ABU6IZC4</accession>
<dbReference type="PANTHER" id="PTHR37301">
    <property type="entry name" value="DNA-BINDING PROTEIN-RELATED"/>
    <property type="match status" value="1"/>
</dbReference>
<dbReference type="EMBL" id="JAYMFH010000010">
    <property type="protein sequence ID" value="MEC4295227.1"/>
    <property type="molecule type" value="Genomic_DNA"/>
</dbReference>
<dbReference type="SMART" id="SM00530">
    <property type="entry name" value="HTH_XRE"/>
    <property type="match status" value="1"/>
</dbReference>
<dbReference type="RefSeq" id="WP_326454802.1">
    <property type="nucleotide sequence ID" value="NZ_JAYMFH010000010.1"/>
</dbReference>
<dbReference type="InterPro" id="IPR001387">
    <property type="entry name" value="Cro/C1-type_HTH"/>
</dbReference>
<dbReference type="Gene3D" id="1.10.260.40">
    <property type="entry name" value="lambda repressor-like DNA-binding domains"/>
    <property type="match status" value="1"/>
</dbReference>
<dbReference type="Pfam" id="PF13443">
    <property type="entry name" value="HTH_26"/>
    <property type="match status" value="1"/>
</dbReference>
<evidence type="ECO:0000259" key="1">
    <source>
        <dbReference type="PROSITE" id="PS50943"/>
    </source>
</evidence>
<name>A0ABU6IZC4_9ACTN</name>
<dbReference type="PROSITE" id="PS50943">
    <property type="entry name" value="HTH_CROC1"/>
    <property type="match status" value="1"/>
</dbReference>
<dbReference type="SUPFAM" id="SSF47413">
    <property type="entry name" value="lambda repressor-like DNA-binding domains"/>
    <property type="match status" value="1"/>
</dbReference>
<keyword evidence="3" id="KW-1185">Reference proteome</keyword>
<feature type="domain" description="HTH cro/C1-type" evidence="1">
    <location>
        <begin position="7"/>
        <end position="62"/>
    </location>
</feature>
<comment type="caution">
    <text evidence="2">The sequence shown here is derived from an EMBL/GenBank/DDBJ whole genome shotgun (WGS) entry which is preliminary data.</text>
</comment>